<dbReference type="SUPFAM" id="SSF53756">
    <property type="entry name" value="UDP-Glycosyltransferase/glycogen phosphorylase"/>
    <property type="match status" value="1"/>
</dbReference>
<dbReference type="GO" id="GO:0009103">
    <property type="term" value="P:lipopolysaccharide biosynthetic process"/>
    <property type="evidence" value="ECO:0007669"/>
    <property type="project" value="TreeGrafter"/>
</dbReference>
<dbReference type="Proteomes" id="UP000322267">
    <property type="component" value="Unassembled WGS sequence"/>
</dbReference>
<dbReference type="PANTHER" id="PTHR46401">
    <property type="entry name" value="GLYCOSYLTRANSFERASE WBBK-RELATED"/>
    <property type="match status" value="1"/>
</dbReference>
<dbReference type="Pfam" id="PF00534">
    <property type="entry name" value="Glycos_transf_1"/>
    <property type="match status" value="1"/>
</dbReference>
<organism evidence="3 4">
    <name type="scientific">Rossellomorea vietnamensis</name>
    <dbReference type="NCBI Taxonomy" id="218284"/>
    <lineage>
        <taxon>Bacteria</taxon>
        <taxon>Bacillati</taxon>
        <taxon>Bacillota</taxon>
        <taxon>Bacilli</taxon>
        <taxon>Bacillales</taxon>
        <taxon>Bacillaceae</taxon>
        <taxon>Rossellomorea</taxon>
    </lineage>
</organism>
<evidence type="ECO:0000313" key="4">
    <source>
        <dbReference type="Proteomes" id="UP000322267"/>
    </source>
</evidence>
<dbReference type="CDD" id="cd03809">
    <property type="entry name" value="GT4_MtfB-like"/>
    <property type="match status" value="1"/>
</dbReference>
<proteinExistence type="predicted"/>
<dbReference type="PANTHER" id="PTHR46401:SF2">
    <property type="entry name" value="GLYCOSYLTRANSFERASE WBBK-RELATED"/>
    <property type="match status" value="1"/>
</dbReference>
<evidence type="ECO:0000313" key="3">
    <source>
        <dbReference type="EMBL" id="TYS17743.1"/>
    </source>
</evidence>
<comment type="caution">
    <text evidence="3">The sequence shown here is derived from an EMBL/GenBank/DDBJ whole genome shotgun (WGS) entry which is preliminary data.</text>
</comment>
<keyword evidence="1 3" id="KW-0808">Transferase</keyword>
<dbReference type="Gene3D" id="3.40.50.2000">
    <property type="entry name" value="Glycogen Phosphorylase B"/>
    <property type="match status" value="2"/>
</dbReference>
<protein>
    <submittedName>
        <fullName evidence="3">Glycosyltransferase family 4 protein</fullName>
    </submittedName>
</protein>
<feature type="domain" description="Glycosyl transferase family 1" evidence="2">
    <location>
        <begin position="188"/>
        <end position="326"/>
    </location>
</feature>
<accession>A0A5D4NTU1</accession>
<dbReference type="AlphaFoldDB" id="A0A5D4NTU1"/>
<dbReference type="GO" id="GO:0016757">
    <property type="term" value="F:glycosyltransferase activity"/>
    <property type="evidence" value="ECO:0007669"/>
    <property type="project" value="InterPro"/>
</dbReference>
<reference evidence="3 4" key="1">
    <citation type="submission" date="2019-08" db="EMBL/GenBank/DDBJ databases">
        <title>Bacillus genomes from the desert of Cuatro Cienegas, Coahuila.</title>
        <authorList>
            <person name="Olmedo-Alvarez G."/>
        </authorList>
    </citation>
    <scope>NUCLEOTIDE SEQUENCE [LARGE SCALE GENOMIC DNA]</scope>
    <source>
        <strain evidence="3 4">CH34_1T</strain>
    </source>
</reference>
<name>A0A5D4NTU1_9BACI</name>
<dbReference type="InterPro" id="IPR001296">
    <property type="entry name" value="Glyco_trans_1"/>
</dbReference>
<sequence length="360" mass="40903">MKKLYINGRFLTQKVTGVQRVAEEIIKDIDRYLISGAVENQFEFTILVPKNSLKDLKLKKVKVKEIGVLQGHLWEQLLLPLYTIGRPLINFCNTGPIFKRKQTVFIHDAAVFMKPEGFSKIFVIWYKLLFRLLSLCSNQIITVSNFSKEELQKNILSIRNEIEVIKLGVDHIENIQSDNGILERFNLKKDGFLLAVGSLHPNKNFEVLLSSFDQMKEFEGDVVIAGGIDKKVISKEISEFGGKIKHVGYVSDEELCSLYSNAKVFIFPSIYEGFGLPPVEAMKLGCPVIASNAASIPEICQDGAIYFDPKNSAELIEKIHLVYDNKFDILDLTFKGAEIAEEYKWRKTVEELFGVLKKNN</sequence>
<gene>
    <name evidence="3" type="ORF">FZC78_07740</name>
</gene>
<dbReference type="EMBL" id="VTEI01000003">
    <property type="protein sequence ID" value="TYS17743.1"/>
    <property type="molecule type" value="Genomic_DNA"/>
</dbReference>
<dbReference type="OrthoDB" id="9797829at2"/>
<evidence type="ECO:0000256" key="1">
    <source>
        <dbReference type="ARBA" id="ARBA00022679"/>
    </source>
</evidence>
<evidence type="ECO:0000259" key="2">
    <source>
        <dbReference type="Pfam" id="PF00534"/>
    </source>
</evidence>
<dbReference type="RefSeq" id="WP_148939077.1">
    <property type="nucleotide sequence ID" value="NZ_VTEI01000003.1"/>
</dbReference>